<proteinExistence type="predicted"/>
<evidence type="ECO:0000313" key="1">
    <source>
        <dbReference type="EMBL" id="KAJ0182554.1"/>
    </source>
</evidence>
<keyword evidence="2" id="KW-1185">Reference proteome</keyword>
<evidence type="ECO:0000313" key="2">
    <source>
        <dbReference type="Proteomes" id="UP000824533"/>
    </source>
</evidence>
<comment type="caution">
    <text evidence="1">The sequence shown here is derived from an EMBL/GenBank/DDBJ whole genome shotgun (WGS) entry which is preliminary data.</text>
</comment>
<dbReference type="Proteomes" id="UP000824533">
    <property type="component" value="Linkage Group LG03"/>
</dbReference>
<name>A0ACC1DF09_9NEOP</name>
<sequence>MYFLINVLKNRVQIIKRHCKDLSIRRNKSCLSLWETDINTEIKLKVEKHWQPEVSMSYKNKASLESLYILPMFPYPSGNLHMGHVRVYSISDAIARFHKLNGYNTVHPIGWDAFGLPAENAAIEHNIPPFEWTKTNISSMKRQLLQLGFNFDWNRELSTCDPEYYKWTQYIFLKLFENGLAYQSKAQVNWDPIDKTVLADEQVDELGCSWRSGAKVEKKYLSQWFLRTTKYAKKLYDGLNSRNLENWKDIINLQKHWIGKCNGILVEFKININNDIKPFDVWTADPYKLVHGDFVLISSTHVLAQEVVSNMENAIVCYNPVSEAKIPVYVSDAIQYPEGKQVYVGCAKFNEGDENLARMLNIPIKRVNDGINVENENHKAIAKATDEKCGGFFVSSTLKDWLISRQRYWGTPIPIIHCPNCGSIPVPYEQLPVELPKLDTSEGGIQTLASVETWVNCKCPKCQLNAKRETDTMDTFVDSSWYYYRFLDPHNENMPFNKDNLIGLAPVDIYIGGKEHAVLHLYYARFMSYFLNSLGWTPTEEPFKKLLVQGMIMGQSYKLKSSGKYIPPENVEKVGKEYKEKETAETLVVQWEKMSKSKYNGENPERLLSTYGCDATRLLILADVPPATARRWSDATLPGVLNWQHRLWMTIRSFLKCREYTSDNSLLTPDQFNEMESKIWESRNFMTATATYHFRHTQKLSVAISRLQSLTNTLRNKIPPEVIAKSKEFELALASLIIMLSPVTPHFCCELWAGFASAPNRVCENSNFIDWNKNVLEQCWPTVDDHYKLSFLCKVDGADVCDLKIKASDLVNLNYEHALQLMLDQEVVQRRLTAGILKTNYELYPGCRAILNIFTNRTQKPVEKEAAQSI</sequence>
<reference evidence="1 2" key="1">
    <citation type="journal article" date="2021" name="Front. Genet.">
        <title>Chromosome-Level Genome Assembly Reveals Significant Gene Expansion in the Toll and IMD Signaling Pathways of Dendrolimus kikuchii.</title>
        <authorList>
            <person name="Zhou J."/>
            <person name="Wu P."/>
            <person name="Xiong Z."/>
            <person name="Liu N."/>
            <person name="Zhao N."/>
            <person name="Ji M."/>
            <person name="Qiu Y."/>
            <person name="Yang B."/>
        </authorList>
    </citation>
    <scope>NUCLEOTIDE SEQUENCE [LARGE SCALE GENOMIC DNA]</scope>
    <source>
        <strain evidence="1">Ann1</strain>
    </source>
</reference>
<gene>
    <name evidence="1" type="ORF">K1T71_001923</name>
</gene>
<accession>A0ACC1DF09</accession>
<protein>
    <submittedName>
        <fullName evidence="1">Uncharacterized protein</fullName>
    </submittedName>
</protein>
<dbReference type="EMBL" id="CM034389">
    <property type="protein sequence ID" value="KAJ0182554.1"/>
    <property type="molecule type" value="Genomic_DNA"/>
</dbReference>
<organism evidence="1 2">
    <name type="scientific">Dendrolimus kikuchii</name>
    <dbReference type="NCBI Taxonomy" id="765133"/>
    <lineage>
        <taxon>Eukaryota</taxon>
        <taxon>Metazoa</taxon>
        <taxon>Ecdysozoa</taxon>
        <taxon>Arthropoda</taxon>
        <taxon>Hexapoda</taxon>
        <taxon>Insecta</taxon>
        <taxon>Pterygota</taxon>
        <taxon>Neoptera</taxon>
        <taxon>Endopterygota</taxon>
        <taxon>Lepidoptera</taxon>
        <taxon>Glossata</taxon>
        <taxon>Ditrysia</taxon>
        <taxon>Bombycoidea</taxon>
        <taxon>Lasiocampidae</taxon>
        <taxon>Dendrolimus</taxon>
    </lineage>
</organism>